<proteinExistence type="predicted"/>
<dbReference type="Proteomes" id="UP000030758">
    <property type="component" value="Unassembled WGS sequence"/>
</dbReference>
<gene>
    <name evidence="2" type="ORF">M514_22140</name>
</gene>
<evidence type="ECO:0000256" key="1">
    <source>
        <dbReference type="SAM" id="MobiDB-lite"/>
    </source>
</evidence>
<evidence type="ECO:0000313" key="2">
    <source>
        <dbReference type="EMBL" id="KFD65663.1"/>
    </source>
</evidence>
<protein>
    <submittedName>
        <fullName evidence="2">Uncharacterized protein</fullName>
    </submittedName>
</protein>
<sequence>MPFKGNPVGLEAGQAGSPSSDSQNRISETTCIETKCSENCCQTLLAPGMFALNGFSGCFLPCVYGQAGHAEDFWPVGSMPCLLLSHYFTSTPGKPSAFLRRSVAVDQTSFPTDRLQPLPVTFMEQCSDLLTILGETGEALRNKCHRCCCCDKRRVIRGKLVTAGMKLKRMPRKSNIEEVKVAGGKRKAEKAYSKLAELVQHNFEFMFLFSVRAFSSSMQ</sequence>
<dbReference type="AlphaFoldDB" id="A0A085N867"/>
<feature type="region of interest" description="Disordered" evidence="1">
    <location>
        <begin position="1"/>
        <end position="24"/>
    </location>
</feature>
<name>A0A085N867_9BILA</name>
<organism evidence="2">
    <name type="scientific">Trichuris suis</name>
    <name type="common">pig whipworm</name>
    <dbReference type="NCBI Taxonomy" id="68888"/>
    <lineage>
        <taxon>Eukaryota</taxon>
        <taxon>Metazoa</taxon>
        <taxon>Ecdysozoa</taxon>
        <taxon>Nematoda</taxon>
        <taxon>Enoplea</taxon>
        <taxon>Dorylaimia</taxon>
        <taxon>Trichinellida</taxon>
        <taxon>Trichuridae</taxon>
        <taxon>Trichuris</taxon>
    </lineage>
</organism>
<accession>A0A085N867</accession>
<reference evidence="2" key="1">
    <citation type="journal article" date="2014" name="Nat. Genet.">
        <title>Genome and transcriptome of the porcine whipworm Trichuris suis.</title>
        <authorList>
            <person name="Jex A.R."/>
            <person name="Nejsum P."/>
            <person name="Schwarz E.M."/>
            <person name="Hu L."/>
            <person name="Young N.D."/>
            <person name="Hall R.S."/>
            <person name="Korhonen P.K."/>
            <person name="Liao S."/>
            <person name="Thamsborg S."/>
            <person name="Xia J."/>
            <person name="Xu P."/>
            <person name="Wang S."/>
            <person name="Scheerlinck J.P."/>
            <person name="Hofmann A."/>
            <person name="Sternberg P.W."/>
            <person name="Wang J."/>
            <person name="Gasser R.B."/>
        </authorList>
    </citation>
    <scope>NUCLEOTIDE SEQUENCE [LARGE SCALE GENOMIC DNA]</scope>
    <source>
        <strain evidence="2">DCEP-RM93F</strain>
    </source>
</reference>
<dbReference type="EMBL" id="KL367534">
    <property type="protein sequence ID" value="KFD65663.1"/>
    <property type="molecule type" value="Genomic_DNA"/>
</dbReference>